<dbReference type="Gene3D" id="2.40.70.10">
    <property type="entry name" value="Acid Proteases"/>
    <property type="match status" value="1"/>
</dbReference>
<protein>
    <recommendedName>
        <fullName evidence="4">Peptidase A1 domain-containing protein</fullName>
    </recommendedName>
</protein>
<dbReference type="InterPro" id="IPR033121">
    <property type="entry name" value="PEPTIDASE_A1"/>
</dbReference>
<accession>A0A9P4ILQ7</accession>
<dbReference type="PANTHER" id="PTHR47966">
    <property type="entry name" value="BETA-SITE APP-CLEAVING ENZYME, ISOFORM A-RELATED"/>
    <property type="match status" value="1"/>
</dbReference>
<feature type="signal peptide" evidence="3">
    <location>
        <begin position="1"/>
        <end position="20"/>
    </location>
</feature>
<keyword evidence="6" id="KW-1185">Reference proteome</keyword>
<evidence type="ECO:0000256" key="3">
    <source>
        <dbReference type="SAM" id="SignalP"/>
    </source>
</evidence>
<comment type="similarity">
    <text evidence="1">Belongs to the peptidase A1 family.</text>
</comment>
<sequence>MESFVLGLFLFASLCSRCLSLDVSLPPGVHFTIRRRGGAFSIPLHPGEVANMTFLSQQLDIAEGRFNHTTRKFSGNTVVRIAKDRRLWEEDHGKLLGRVGKEGSWRLGDPPQDIEMDLDMLTSDFFVSWTSSGRGSRFDDIFSKTYGISRDATEKSSQRLFPSCTRPREIVTIPLSNNTIPIAFPYCRPSKQVLDTLLPSGSMLGLAPASSLSQINAPGLIQQLRDAHIIESDMWSIMLLNGQEGVLTLGGTVAEVVKGAMDEIDHALDNMGRYEKHIEQERKKKQDEENGGKQKRGLLVQEEGGGSRDWKDMWKWTPVEGADGWWQVLLAGVWVDGVKVLKNHPMIIDLTTPFILAPPSAVRTFYSSIPGSRRLPSPHNAFFAYPCLNPPPLAFEFAGANFPVLKGPQDLKDRPWPYVGGKLSLGRIARGSGFCVGAVVENDRWVLGELGFRGLGMVFEGKRVGFRAY</sequence>
<dbReference type="PANTHER" id="PTHR47966:SF75">
    <property type="entry name" value="ENDOPEPTIDASE (CTSD), PUTATIVE (AFU_ORTHOLOGUE AFUA_4G07040)-RELATED"/>
    <property type="match status" value="1"/>
</dbReference>
<feature type="region of interest" description="Disordered" evidence="2">
    <location>
        <begin position="278"/>
        <end position="306"/>
    </location>
</feature>
<dbReference type="AlphaFoldDB" id="A0A9P4ILQ7"/>
<dbReference type="PROSITE" id="PS51767">
    <property type="entry name" value="PEPTIDASE_A1"/>
    <property type="match status" value="1"/>
</dbReference>
<keyword evidence="3" id="KW-0732">Signal</keyword>
<evidence type="ECO:0000256" key="2">
    <source>
        <dbReference type="SAM" id="MobiDB-lite"/>
    </source>
</evidence>
<dbReference type="GO" id="GO:0004190">
    <property type="term" value="F:aspartic-type endopeptidase activity"/>
    <property type="evidence" value="ECO:0007669"/>
    <property type="project" value="InterPro"/>
</dbReference>
<dbReference type="InterPro" id="IPR021109">
    <property type="entry name" value="Peptidase_aspartic_dom_sf"/>
</dbReference>
<dbReference type="Proteomes" id="UP000799772">
    <property type="component" value="Unassembled WGS sequence"/>
</dbReference>
<name>A0A9P4ILQ7_9PEZI</name>
<dbReference type="EMBL" id="ML978123">
    <property type="protein sequence ID" value="KAF2101588.1"/>
    <property type="molecule type" value="Genomic_DNA"/>
</dbReference>
<feature type="domain" description="Peptidase A1" evidence="4">
    <location>
        <begin position="101"/>
        <end position="469"/>
    </location>
</feature>
<dbReference type="SUPFAM" id="SSF50630">
    <property type="entry name" value="Acid proteases"/>
    <property type="match status" value="1"/>
</dbReference>
<dbReference type="InterPro" id="IPR001461">
    <property type="entry name" value="Aspartic_peptidase_A1"/>
</dbReference>
<comment type="caution">
    <text evidence="5">The sequence shown here is derived from an EMBL/GenBank/DDBJ whole genome shotgun (WGS) entry which is preliminary data.</text>
</comment>
<evidence type="ECO:0000313" key="6">
    <source>
        <dbReference type="Proteomes" id="UP000799772"/>
    </source>
</evidence>
<feature type="compositionally biased region" description="Basic and acidic residues" evidence="2">
    <location>
        <begin position="278"/>
        <end position="292"/>
    </location>
</feature>
<dbReference type="OrthoDB" id="15189at2759"/>
<feature type="chain" id="PRO_5040366555" description="Peptidase A1 domain-containing protein" evidence="3">
    <location>
        <begin position="21"/>
        <end position="469"/>
    </location>
</feature>
<organism evidence="5 6">
    <name type="scientific">Rhizodiscina lignyota</name>
    <dbReference type="NCBI Taxonomy" id="1504668"/>
    <lineage>
        <taxon>Eukaryota</taxon>
        <taxon>Fungi</taxon>
        <taxon>Dikarya</taxon>
        <taxon>Ascomycota</taxon>
        <taxon>Pezizomycotina</taxon>
        <taxon>Dothideomycetes</taxon>
        <taxon>Pleosporomycetidae</taxon>
        <taxon>Aulographales</taxon>
        <taxon>Rhizodiscinaceae</taxon>
        <taxon>Rhizodiscina</taxon>
    </lineage>
</organism>
<evidence type="ECO:0000313" key="5">
    <source>
        <dbReference type="EMBL" id="KAF2101588.1"/>
    </source>
</evidence>
<reference evidence="5" key="1">
    <citation type="journal article" date="2020" name="Stud. Mycol.">
        <title>101 Dothideomycetes genomes: a test case for predicting lifestyles and emergence of pathogens.</title>
        <authorList>
            <person name="Haridas S."/>
            <person name="Albert R."/>
            <person name="Binder M."/>
            <person name="Bloem J."/>
            <person name="Labutti K."/>
            <person name="Salamov A."/>
            <person name="Andreopoulos B."/>
            <person name="Baker S."/>
            <person name="Barry K."/>
            <person name="Bills G."/>
            <person name="Bluhm B."/>
            <person name="Cannon C."/>
            <person name="Castanera R."/>
            <person name="Culley D."/>
            <person name="Daum C."/>
            <person name="Ezra D."/>
            <person name="Gonzalez J."/>
            <person name="Henrissat B."/>
            <person name="Kuo A."/>
            <person name="Liang C."/>
            <person name="Lipzen A."/>
            <person name="Lutzoni F."/>
            <person name="Magnuson J."/>
            <person name="Mondo S."/>
            <person name="Nolan M."/>
            <person name="Ohm R."/>
            <person name="Pangilinan J."/>
            <person name="Park H.-J."/>
            <person name="Ramirez L."/>
            <person name="Alfaro M."/>
            <person name="Sun H."/>
            <person name="Tritt A."/>
            <person name="Yoshinaga Y."/>
            <person name="Zwiers L.-H."/>
            <person name="Turgeon B."/>
            <person name="Goodwin S."/>
            <person name="Spatafora J."/>
            <person name="Crous P."/>
            <person name="Grigoriev I."/>
        </authorList>
    </citation>
    <scope>NUCLEOTIDE SEQUENCE</scope>
    <source>
        <strain evidence="5">CBS 133067</strain>
    </source>
</reference>
<proteinExistence type="inferred from homology"/>
<evidence type="ECO:0000259" key="4">
    <source>
        <dbReference type="PROSITE" id="PS51767"/>
    </source>
</evidence>
<dbReference type="GO" id="GO:0006508">
    <property type="term" value="P:proteolysis"/>
    <property type="evidence" value="ECO:0007669"/>
    <property type="project" value="InterPro"/>
</dbReference>
<gene>
    <name evidence="5" type="ORF">NA57DRAFT_35284</name>
</gene>
<evidence type="ECO:0000256" key="1">
    <source>
        <dbReference type="ARBA" id="ARBA00007447"/>
    </source>
</evidence>